<name>A0A7S3BVZ2_9VIRI</name>
<evidence type="ECO:0000256" key="2">
    <source>
        <dbReference type="ARBA" id="ARBA00007742"/>
    </source>
</evidence>
<evidence type="ECO:0000256" key="5">
    <source>
        <dbReference type="ARBA" id="ARBA00022989"/>
    </source>
</evidence>
<dbReference type="PANTHER" id="PTHR10556:SF28">
    <property type="entry name" value="VERY-LONG-CHAIN ENOYL-COA REDUCTASE"/>
    <property type="match status" value="1"/>
</dbReference>
<dbReference type="EMBL" id="HBHY01016483">
    <property type="protein sequence ID" value="CAE0146087.1"/>
    <property type="molecule type" value="Transcribed_RNA"/>
</dbReference>
<dbReference type="InterPro" id="IPR039357">
    <property type="entry name" value="SRD5A/TECR"/>
</dbReference>
<dbReference type="InterPro" id="IPR001104">
    <property type="entry name" value="3-oxo-5_a-steroid_4-DH_C"/>
</dbReference>
<feature type="domain" description="3-oxo-5-alpha-steroid 4-dehydrogenase C-terminal" evidence="9">
    <location>
        <begin position="156"/>
        <end position="307"/>
    </location>
</feature>
<evidence type="ECO:0000256" key="8">
    <source>
        <dbReference type="ARBA" id="ARBA00023136"/>
    </source>
</evidence>
<dbReference type="PANTHER" id="PTHR10556">
    <property type="entry name" value="3-OXO-5-ALPHA-STEROID 4-DEHYDROGENASE"/>
    <property type="match status" value="1"/>
</dbReference>
<evidence type="ECO:0000256" key="7">
    <source>
        <dbReference type="ARBA" id="ARBA00023098"/>
    </source>
</evidence>
<keyword evidence="4" id="KW-0812">Transmembrane</keyword>
<accession>A0A7S3BVZ2</accession>
<evidence type="ECO:0000256" key="4">
    <source>
        <dbReference type="ARBA" id="ARBA00022692"/>
    </source>
</evidence>
<evidence type="ECO:0000256" key="1">
    <source>
        <dbReference type="ARBA" id="ARBA00004141"/>
    </source>
</evidence>
<protein>
    <recommendedName>
        <fullName evidence="9">3-oxo-5-alpha-steroid 4-dehydrogenase C-terminal domain-containing protein</fullName>
    </recommendedName>
</protein>
<sequence>MLLQVQDRKGKTLVADGLKFHTYKGAPTVNDLMQSYWAISKRTDPTRQRWTLPLQEGQKKATVLASGKKLSDYGIKDGDTLIFKDLGPQIGYATVFFWEYFGPMVIFPLMYLCREVVYGVAFQPQPIQTYATIFWFAHYAKRILETWFVHNFSHGTMPIANLFRNCGYYWTFAAWCGYFVCHPKYTAVGQTQQYVGLALGVAMELSNLYCHLILANLRKPGVTGYQIPRGFLFDFPGITCANYFAEIMAWFGFNIATQSVAGYTFMVCGGGQMVEWAIAKHKRLRRQFDGKEGREKYPRRWIIMPPFL</sequence>
<keyword evidence="6" id="KW-0560">Oxidoreductase</keyword>
<dbReference type="PROSITE" id="PS50244">
    <property type="entry name" value="S5A_REDUCTASE"/>
    <property type="match status" value="1"/>
</dbReference>
<proteinExistence type="inferred from homology"/>
<dbReference type="GO" id="GO:0042761">
    <property type="term" value="P:very long-chain fatty acid biosynthetic process"/>
    <property type="evidence" value="ECO:0007669"/>
    <property type="project" value="TreeGrafter"/>
</dbReference>
<keyword evidence="3" id="KW-0444">Lipid biosynthesis</keyword>
<gene>
    <name evidence="10" type="ORF">PSIN1315_LOCUS10683</name>
</gene>
<dbReference type="AlphaFoldDB" id="A0A7S3BVZ2"/>
<keyword evidence="5" id="KW-1133">Transmembrane helix</keyword>
<dbReference type="GO" id="GO:0016020">
    <property type="term" value="C:membrane"/>
    <property type="evidence" value="ECO:0007669"/>
    <property type="project" value="UniProtKB-SubCell"/>
</dbReference>
<comment type="subcellular location">
    <subcellularLocation>
        <location evidence="1">Membrane</location>
        <topology evidence="1">Multi-pass membrane protein</topology>
    </subcellularLocation>
</comment>
<evidence type="ECO:0000259" key="9">
    <source>
        <dbReference type="Pfam" id="PF02544"/>
    </source>
</evidence>
<dbReference type="GO" id="GO:0016627">
    <property type="term" value="F:oxidoreductase activity, acting on the CH-CH group of donors"/>
    <property type="evidence" value="ECO:0007669"/>
    <property type="project" value="InterPro"/>
</dbReference>
<dbReference type="Pfam" id="PF02544">
    <property type="entry name" value="Steroid_dh"/>
    <property type="match status" value="1"/>
</dbReference>
<comment type="similarity">
    <text evidence="2">Belongs to the steroid 5-alpha reductase family.</text>
</comment>
<evidence type="ECO:0000256" key="6">
    <source>
        <dbReference type="ARBA" id="ARBA00023002"/>
    </source>
</evidence>
<evidence type="ECO:0000313" key="10">
    <source>
        <dbReference type="EMBL" id="CAE0146087.1"/>
    </source>
</evidence>
<organism evidence="10">
    <name type="scientific">Prasinoderma singulare</name>
    <dbReference type="NCBI Taxonomy" id="676789"/>
    <lineage>
        <taxon>Eukaryota</taxon>
        <taxon>Viridiplantae</taxon>
        <taxon>Prasinodermophyta</taxon>
        <taxon>Prasinodermophyceae</taxon>
        <taxon>Prasinodermales</taxon>
        <taxon>Prasinodermaceae</taxon>
        <taxon>Prasinoderma</taxon>
    </lineage>
</organism>
<reference evidence="10" key="1">
    <citation type="submission" date="2021-01" db="EMBL/GenBank/DDBJ databases">
        <authorList>
            <person name="Corre E."/>
            <person name="Pelletier E."/>
            <person name="Niang G."/>
            <person name="Scheremetjew M."/>
            <person name="Finn R."/>
            <person name="Kale V."/>
            <person name="Holt S."/>
            <person name="Cochrane G."/>
            <person name="Meng A."/>
            <person name="Brown T."/>
            <person name="Cohen L."/>
        </authorList>
    </citation>
    <scope>NUCLEOTIDE SEQUENCE</scope>
    <source>
        <strain evidence="10">RCC927</strain>
    </source>
</reference>
<keyword evidence="7" id="KW-0443">Lipid metabolism</keyword>
<evidence type="ECO:0000256" key="3">
    <source>
        <dbReference type="ARBA" id="ARBA00022516"/>
    </source>
</evidence>
<keyword evidence="8" id="KW-0472">Membrane</keyword>